<dbReference type="EMBL" id="JAHYIQ010000018">
    <property type="protein sequence ID" value="KAK1124421.1"/>
    <property type="molecule type" value="Genomic_DNA"/>
</dbReference>
<keyword evidence="2" id="KW-1185">Reference proteome</keyword>
<sequence length="79" mass="9189">MAAKSHITKLEAMQSIILRTIANALWYIKNKKDLQIPSVWEEIQPFSYRYKDRTTNHPNPLANTLYMDNITGSCYSLLN</sequence>
<protein>
    <submittedName>
        <fullName evidence="1">Uncharacterized protein</fullName>
    </submittedName>
</protein>
<evidence type="ECO:0000313" key="2">
    <source>
        <dbReference type="Proteomes" id="UP001177670"/>
    </source>
</evidence>
<evidence type="ECO:0000313" key="1">
    <source>
        <dbReference type="EMBL" id="KAK1124421.1"/>
    </source>
</evidence>
<dbReference type="Proteomes" id="UP001177670">
    <property type="component" value="Unassembled WGS sequence"/>
</dbReference>
<reference evidence="1" key="1">
    <citation type="submission" date="2021-10" db="EMBL/GenBank/DDBJ databases">
        <title>Melipona bicolor Genome sequencing and assembly.</title>
        <authorList>
            <person name="Araujo N.S."/>
            <person name="Arias M.C."/>
        </authorList>
    </citation>
    <scope>NUCLEOTIDE SEQUENCE</scope>
    <source>
        <strain evidence="1">USP_2M_L1-L4_2017</strain>
        <tissue evidence="1">Whole body</tissue>
    </source>
</reference>
<proteinExistence type="predicted"/>
<comment type="caution">
    <text evidence="1">The sequence shown here is derived from an EMBL/GenBank/DDBJ whole genome shotgun (WGS) entry which is preliminary data.</text>
</comment>
<name>A0AA40FSY7_9HYME</name>
<organism evidence="1 2">
    <name type="scientific">Melipona bicolor</name>
    <dbReference type="NCBI Taxonomy" id="60889"/>
    <lineage>
        <taxon>Eukaryota</taxon>
        <taxon>Metazoa</taxon>
        <taxon>Ecdysozoa</taxon>
        <taxon>Arthropoda</taxon>
        <taxon>Hexapoda</taxon>
        <taxon>Insecta</taxon>
        <taxon>Pterygota</taxon>
        <taxon>Neoptera</taxon>
        <taxon>Endopterygota</taxon>
        <taxon>Hymenoptera</taxon>
        <taxon>Apocrita</taxon>
        <taxon>Aculeata</taxon>
        <taxon>Apoidea</taxon>
        <taxon>Anthophila</taxon>
        <taxon>Apidae</taxon>
        <taxon>Melipona</taxon>
    </lineage>
</organism>
<accession>A0AA40FSY7</accession>
<gene>
    <name evidence="1" type="ORF">K0M31_006781</name>
</gene>
<dbReference type="AlphaFoldDB" id="A0AA40FSY7"/>